<gene>
    <name evidence="4" type="ORF">EV675_2456</name>
</gene>
<feature type="domain" description="N-acetyltransferase" evidence="3">
    <location>
        <begin position="1"/>
        <end position="146"/>
    </location>
</feature>
<dbReference type="EMBL" id="SGXC01000001">
    <property type="protein sequence ID" value="RZS86414.1"/>
    <property type="molecule type" value="Genomic_DNA"/>
</dbReference>
<dbReference type="InterPro" id="IPR016181">
    <property type="entry name" value="Acyl_CoA_acyltransferase"/>
</dbReference>
<dbReference type="InterPro" id="IPR000182">
    <property type="entry name" value="GNAT_dom"/>
</dbReference>
<reference evidence="4 5" key="1">
    <citation type="submission" date="2019-02" db="EMBL/GenBank/DDBJ databases">
        <title>Genomic Encyclopedia of Type Strains, Phase IV (KMG-IV): sequencing the most valuable type-strain genomes for metagenomic binning, comparative biology and taxonomic classification.</title>
        <authorList>
            <person name="Goeker M."/>
        </authorList>
    </citation>
    <scope>NUCLEOTIDE SEQUENCE [LARGE SCALE GENOMIC DNA]</scope>
    <source>
        <strain evidence="4 5">K24</strain>
    </source>
</reference>
<dbReference type="SUPFAM" id="SSF55729">
    <property type="entry name" value="Acyl-CoA N-acyltransferases (Nat)"/>
    <property type="match status" value="1"/>
</dbReference>
<accession>A0A4Q7NMJ2</accession>
<name>A0A4Q7NMJ2_9BURK</name>
<proteinExistence type="predicted"/>
<dbReference type="InterPro" id="IPR050832">
    <property type="entry name" value="Bact_Acetyltransf"/>
</dbReference>
<organism evidence="4 5">
    <name type="scientific">Pigmentiphaga kullae</name>
    <dbReference type="NCBI Taxonomy" id="151784"/>
    <lineage>
        <taxon>Bacteria</taxon>
        <taxon>Pseudomonadati</taxon>
        <taxon>Pseudomonadota</taxon>
        <taxon>Betaproteobacteria</taxon>
        <taxon>Burkholderiales</taxon>
        <taxon>Alcaligenaceae</taxon>
        <taxon>Pigmentiphaga</taxon>
    </lineage>
</organism>
<dbReference type="OrthoDB" id="9797178at2"/>
<keyword evidence="1 4" id="KW-0808">Transferase</keyword>
<dbReference type="AlphaFoldDB" id="A0A4Q7NMJ2"/>
<protein>
    <submittedName>
        <fullName evidence="4">Putative acetyltransferase</fullName>
    </submittedName>
</protein>
<sequence>MSIRPEQPDDAAAIAHMITLAFATAPHASGTEAKIVDALREAGALAVSLVAQADGQVVGHVALSPVALSDGTPGWYGLGPLAVAPGHQGKGMGGHLVAHALDTLRARHAAGCVVLGEPEYYGRFGFRADPDFVLPGVPPEYFQVIRFTPGAGGGTVAYHPAFEVAA</sequence>
<dbReference type="Pfam" id="PF00583">
    <property type="entry name" value="Acetyltransf_1"/>
    <property type="match status" value="1"/>
</dbReference>
<dbReference type="Gene3D" id="3.40.630.30">
    <property type="match status" value="1"/>
</dbReference>
<dbReference type="Proteomes" id="UP000292445">
    <property type="component" value="Unassembled WGS sequence"/>
</dbReference>
<dbReference type="PANTHER" id="PTHR43877">
    <property type="entry name" value="AMINOALKYLPHOSPHONATE N-ACETYLTRANSFERASE-RELATED-RELATED"/>
    <property type="match status" value="1"/>
</dbReference>
<keyword evidence="5" id="KW-1185">Reference proteome</keyword>
<dbReference type="RefSeq" id="WP_130357508.1">
    <property type="nucleotide sequence ID" value="NZ_SGXC01000001.1"/>
</dbReference>
<dbReference type="PROSITE" id="PS51186">
    <property type="entry name" value="GNAT"/>
    <property type="match status" value="1"/>
</dbReference>
<keyword evidence="2" id="KW-0012">Acyltransferase</keyword>
<evidence type="ECO:0000256" key="1">
    <source>
        <dbReference type="ARBA" id="ARBA00022679"/>
    </source>
</evidence>
<evidence type="ECO:0000259" key="3">
    <source>
        <dbReference type="PROSITE" id="PS51186"/>
    </source>
</evidence>
<evidence type="ECO:0000313" key="5">
    <source>
        <dbReference type="Proteomes" id="UP000292445"/>
    </source>
</evidence>
<evidence type="ECO:0000313" key="4">
    <source>
        <dbReference type="EMBL" id="RZS86414.1"/>
    </source>
</evidence>
<dbReference type="PANTHER" id="PTHR43877:SF1">
    <property type="entry name" value="ACETYLTRANSFERASE"/>
    <property type="match status" value="1"/>
</dbReference>
<dbReference type="GO" id="GO:0016747">
    <property type="term" value="F:acyltransferase activity, transferring groups other than amino-acyl groups"/>
    <property type="evidence" value="ECO:0007669"/>
    <property type="project" value="InterPro"/>
</dbReference>
<evidence type="ECO:0000256" key="2">
    <source>
        <dbReference type="ARBA" id="ARBA00023315"/>
    </source>
</evidence>
<dbReference type="CDD" id="cd04301">
    <property type="entry name" value="NAT_SF"/>
    <property type="match status" value="1"/>
</dbReference>
<comment type="caution">
    <text evidence="4">The sequence shown here is derived from an EMBL/GenBank/DDBJ whole genome shotgun (WGS) entry which is preliminary data.</text>
</comment>